<comment type="catalytic activity">
    <reaction evidence="18">
        <text>1-hexadecanoyl-2-glutaroyl-sn-glycero-3-phosphocholine + H2O = glutarate + 1-hexadecanoyl-sn-glycero-3-phosphocholine + H(+)</text>
        <dbReference type="Rhea" id="RHEA:41159"/>
        <dbReference type="ChEBI" id="CHEBI:15377"/>
        <dbReference type="ChEBI" id="CHEBI:15378"/>
        <dbReference type="ChEBI" id="CHEBI:30921"/>
        <dbReference type="ChEBI" id="CHEBI:72998"/>
        <dbReference type="ChEBI" id="CHEBI:77756"/>
    </reaction>
    <physiologicalReaction direction="left-to-right" evidence="18">
        <dbReference type="Rhea" id="RHEA:41160"/>
    </physiologicalReaction>
</comment>
<evidence type="ECO:0000256" key="4">
    <source>
        <dbReference type="ARBA" id="ARBA00013278"/>
    </source>
</evidence>
<comment type="catalytic activity">
    <reaction evidence="21">
        <text>1-tetradecanoyl-2-(4Z,7Z,10Z,13Z,16Z,19Z-docosahexaenoyl)-sn-glycero-3-phosphocholine + H2O = 2-(4Z,7Z,10Z,13Z,16Z,19Z-docosahexaenoyl)-sn-glycero-3-phosphocholine + tetradecanoate + H(+)</text>
        <dbReference type="Rhea" id="RHEA:54400"/>
        <dbReference type="ChEBI" id="CHEBI:15377"/>
        <dbReference type="ChEBI" id="CHEBI:15378"/>
        <dbReference type="ChEBI" id="CHEBI:30807"/>
        <dbReference type="ChEBI" id="CHEBI:76085"/>
        <dbReference type="ChEBI" id="CHEBI:86162"/>
    </reaction>
    <physiologicalReaction direction="left-to-right" evidence="21">
        <dbReference type="Rhea" id="RHEA:54401"/>
    </physiologicalReaction>
</comment>
<comment type="catalytic activity">
    <reaction evidence="20">
        <text>1-octadecanoyl-2-nonanoyl-sn-glycero-3-phosphocholine + H2O = nonanoate + 1-octadecanoyl-sn-glycero-3-phosphocholine + H(+)</text>
        <dbReference type="Rhea" id="RHEA:54472"/>
        <dbReference type="ChEBI" id="CHEBI:15377"/>
        <dbReference type="ChEBI" id="CHEBI:15378"/>
        <dbReference type="ChEBI" id="CHEBI:32361"/>
        <dbReference type="ChEBI" id="CHEBI:73858"/>
        <dbReference type="ChEBI" id="CHEBI:138214"/>
    </reaction>
    <physiologicalReaction direction="left-to-right" evidence="20">
        <dbReference type="Rhea" id="RHEA:54473"/>
    </physiologicalReaction>
</comment>
<evidence type="ECO:0000256" key="33">
    <source>
        <dbReference type="ARBA" id="ARBA00071303"/>
    </source>
</evidence>
<dbReference type="Pfam" id="PF00561">
    <property type="entry name" value="Abhydrolase_1"/>
    <property type="match status" value="1"/>
</dbReference>
<evidence type="ECO:0000256" key="14">
    <source>
        <dbReference type="ARBA" id="ARBA00023721"/>
    </source>
</evidence>
<evidence type="ECO:0000256" key="28">
    <source>
        <dbReference type="ARBA" id="ARBA00052588"/>
    </source>
</evidence>
<evidence type="ECO:0000256" key="35">
    <source>
        <dbReference type="SAM" id="MobiDB-lite"/>
    </source>
</evidence>
<keyword evidence="12" id="KW-1208">Phospholipid metabolism</keyword>
<dbReference type="PROSITE" id="PS01133">
    <property type="entry name" value="UPF0017"/>
    <property type="match status" value="1"/>
</dbReference>
<dbReference type="FunFam" id="3.40.50.1820:FF:000079">
    <property type="entry name" value="Abhydrolase domain-containing 3"/>
    <property type="match status" value="1"/>
</dbReference>
<sequence length="814" mass="90712">RKREQSGQRTNMILSKRQQCMFTCTSRGIADSRAGGGDLGDSRRIVRPGSPTNLDLQVTVRVDLLHTAHLAQGELLSDDVKLGRADLKDIINNKECYYRRTSRQQTTLHGFSPLAMPSLEQLDAVDVVADLDQVSHMELGASSFCSGCNFTTAHYISERIIHKPYEAVLPYLPLPSACTMAPYTFSLCGCHKGLAAKERDLIPVTDGDSEEDKRFPHHSFEADSVQVLGPVVPDHIGGAVRAGGTPVLDLSHLWRRKAQLRHCTQSTPLTTRPPAKIPLAVIFFDLRRDSRSTLLKAAVVGSSPVIPNNDHFFWTFETPDGADMSLSTILLPPLPVGSADHSGSDSFHHRPVVPAACSMDQVRVYASPLFSIIVRASDEQQLATEKHDESRRREPTGRCPCSERDKSNLAMISLDLNFNILTRDLSHYLENQVKVGLFGSGVGLSLVLGFSAAYTCYYLISVAKKPQLISGGKKFYQFLKEQCPVVSETYYPTFWCWESRIQTLLRPFVTAKPGVVYRNELIKAADGGQISVDWFDNDDSLFYPDPNTRPTVLLLPGLTGTSRESYILHMVQQSRDLGYRCVVFNNRGVSGETLLTPRTYCAANTEDLETVIDHIQKTYEVAPMMAAGVSMGGMMLANYLGRKGRKTCLKGVIVFSAGWDVFECTASLEKPLDRFLFNSYLTSCLQASVHRHRPVLEKCYDIDHVMKAKTIREFDERFTSIMFGYPTNDDYYRDASPVHKLKSVQVPMLCLNAADDVFSPSHAIPVEAVKQNPNLALLITCHGGHIGFLEGLWPRQSTYMDRVFKQFAKAILLH</sequence>
<dbReference type="AlphaFoldDB" id="A0A315VQJ8"/>
<dbReference type="GO" id="GO:0051793">
    <property type="term" value="P:medium-chain fatty acid catabolic process"/>
    <property type="evidence" value="ECO:0007669"/>
    <property type="project" value="TreeGrafter"/>
</dbReference>
<keyword evidence="7" id="KW-0378">Hydrolase</keyword>
<feature type="compositionally biased region" description="Basic and acidic residues" evidence="35">
    <location>
        <begin position="384"/>
        <end position="400"/>
    </location>
</feature>
<evidence type="ECO:0000256" key="1">
    <source>
        <dbReference type="ARBA" id="ARBA00004606"/>
    </source>
</evidence>
<evidence type="ECO:0000256" key="31">
    <source>
        <dbReference type="ARBA" id="ARBA00052894"/>
    </source>
</evidence>
<gene>
    <name evidence="37" type="ORF">CCH79_00005426</name>
</gene>
<evidence type="ECO:0000256" key="2">
    <source>
        <dbReference type="ARBA" id="ARBA00010884"/>
    </source>
</evidence>
<evidence type="ECO:0000256" key="13">
    <source>
        <dbReference type="ARBA" id="ARBA00023422"/>
    </source>
</evidence>
<evidence type="ECO:0000256" key="5">
    <source>
        <dbReference type="ARBA" id="ARBA00022487"/>
    </source>
</evidence>
<comment type="catalytic activity">
    <reaction evidence="29">
        <text>1-octadecanoyl-2-octanoyl-sn-glycero-3-phosphocholine + H2O = 1-octadecanoyl-sn-glycero-3-phosphocholine + octanoate + H(+)</text>
        <dbReference type="Rhea" id="RHEA:54468"/>
        <dbReference type="ChEBI" id="CHEBI:15377"/>
        <dbReference type="ChEBI" id="CHEBI:15378"/>
        <dbReference type="ChEBI" id="CHEBI:25646"/>
        <dbReference type="ChEBI" id="CHEBI:73858"/>
        <dbReference type="ChEBI" id="CHEBI:138213"/>
    </reaction>
    <physiologicalReaction direction="left-to-right" evidence="29">
        <dbReference type="Rhea" id="RHEA:54469"/>
    </physiologicalReaction>
</comment>
<proteinExistence type="inferred from homology"/>
<comment type="catalytic activity">
    <reaction evidence="30">
        <text>1-hexadecanoyl-2-nonadioyl-sn-glycero-3-phosphocholine + H2O = nonanedioate + 1-hexadecanoyl-sn-glycero-3-phosphocholine + H(+)</text>
        <dbReference type="Rhea" id="RHEA:41388"/>
        <dbReference type="ChEBI" id="CHEBI:15377"/>
        <dbReference type="ChEBI" id="CHEBI:15378"/>
        <dbReference type="ChEBI" id="CHEBI:72998"/>
        <dbReference type="ChEBI" id="CHEBI:78207"/>
        <dbReference type="ChEBI" id="CHEBI:78208"/>
    </reaction>
    <physiologicalReaction direction="left-to-right" evidence="30">
        <dbReference type="Rhea" id="RHEA:41389"/>
    </physiologicalReaction>
</comment>
<keyword evidence="10" id="KW-0443">Lipid metabolism</keyword>
<keyword evidence="5" id="KW-0719">Serine esterase</keyword>
<comment type="catalytic activity">
    <reaction evidence="14">
        <text>1-O-hexadecyl-2-acetyl-sn-glycero-3-phosphocholine + H2O = 1-O-hexadecyl-sn-glycero-3-phosphocholine + acetate + H(+)</text>
        <dbReference type="Rhea" id="RHEA:40479"/>
        <dbReference type="ChEBI" id="CHEBI:15377"/>
        <dbReference type="ChEBI" id="CHEBI:15378"/>
        <dbReference type="ChEBI" id="CHEBI:30089"/>
        <dbReference type="ChEBI" id="CHEBI:44811"/>
        <dbReference type="ChEBI" id="CHEBI:64496"/>
    </reaction>
    <physiologicalReaction direction="left-to-right" evidence="14">
        <dbReference type="Rhea" id="RHEA:40480"/>
    </physiologicalReaction>
</comment>
<evidence type="ECO:0000256" key="21">
    <source>
        <dbReference type="ARBA" id="ARBA00050195"/>
    </source>
</evidence>
<keyword evidence="9" id="KW-1133">Transmembrane helix</keyword>
<evidence type="ECO:0000256" key="34">
    <source>
        <dbReference type="ARBA" id="ARBA00082158"/>
    </source>
</evidence>
<evidence type="ECO:0000256" key="22">
    <source>
        <dbReference type="ARBA" id="ARBA00050276"/>
    </source>
</evidence>
<comment type="catalytic activity">
    <reaction evidence="17">
        <text>1-hexadecanoyl-2-(9-oxononanoyl)-sn-glycero-3-phosphocholine + H2O = 9-oxononanoate + 1-hexadecanoyl-sn-glycero-3-phosphocholine + H(+)</text>
        <dbReference type="Rhea" id="RHEA:41179"/>
        <dbReference type="ChEBI" id="CHEBI:15377"/>
        <dbReference type="ChEBI" id="CHEBI:15378"/>
        <dbReference type="ChEBI" id="CHEBI:61042"/>
        <dbReference type="ChEBI" id="CHEBI:72998"/>
        <dbReference type="ChEBI" id="CHEBI:77812"/>
    </reaction>
    <physiologicalReaction direction="left-to-right" evidence="17">
        <dbReference type="Rhea" id="RHEA:41180"/>
    </physiologicalReaction>
</comment>
<evidence type="ECO:0000256" key="32">
    <source>
        <dbReference type="ARBA" id="ARBA00059841"/>
    </source>
</evidence>
<dbReference type="InterPro" id="IPR050960">
    <property type="entry name" value="AB_hydrolase_4_sf"/>
</dbReference>
<protein>
    <recommendedName>
        <fullName evidence="33">Phospholipase ABHD3</fullName>
        <ecNumber evidence="3">3.1.1.32</ecNumber>
        <ecNumber evidence="4">3.1.1.4</ecNumber>
    </recommendedName>
    <alternativeName>
        <fullName evidence="34">Abhydrolase domain-containing protein 3</fullName>
    </alternativeName>
</protein>
<feature type="domain" description="AB hydrolase-1" evidence="36">
    <location>
        <begin position="550"/>
        <end position="791"/>
    </location>
</feature>
<evidence type="ECO:0000256" key="12">
    <source>
        <dbReference type="ARBA" id="ARBA00023264"/>
    </source>
</evidence>
<comment type="function">
    <text evidence="32">Phospholipase that may play a role in phospholipids remodeling. May selectively cleave myristate (C14)-containing phosphatidylcholines through its predominant phospholipase 1 activity, cleaving preferentially acyl groups in sn1 position. In parallel, may have a minor phospholipase 2 activity acting on acyl groups in position sn2. In addition to (C14)-containing phosphatidylcholines, may also act on other medium-chain-containing and oxidatively truncated phospholipids.</text>
</comment>
<evidence type="ECO:0000259" key="36">
    <source>
        <dbReference type="Pfam" id="PF00561"/>
    </source>
</evidence>
<evidence type="ECO:0000256" key="10">
    <source>
        <dbReference type="ARBA" id="ARBA00023098"/>
    </source>
</evidence>
<evidence type="ECO:0000256" key="8">
    <source>
        <dbReference type="ARBA" id="ARBA00022968"/>
    </source>
</evidence>
<organism evidence="37 38">
    <name type="scientific">Gambusia affinis</name>
    <name type="common">Western mosquitofish</name>
    <name type="synonym">Heterandria affinis</name>
    <dbReference type="NCBI Taxonomy" id="33528"/>
    <lineage>
        <taxon>Eukaryota</taxon>
        <taxon>Metazoa</taxon>
        <taxon>Chordata</taxon>
        <taxon>Craniata</taxon>
        <taxon>Vertebrata</taxon>
        <taxon>Euteleostomi</taxon>
        <taxon>Actinopterygii</taxon>
        <taxon>Neopterygii</taxon>
        <taxon>Teleostei</taxon>
        <taxon>Neoteleostei</taxon>
        <taxon>Acanthomorphata</taxon>
        <taxon>Ovalentaria</taxon>
        <taxon>Atherinomorphae</taxon>
        <taxon>Cyprinodontiformes</taxon>
        <taxon>Poeciliidae</taxon>
        <taxon>Poeciliinae</taxon>
        <taxon>Gambusia</taxon>
    </lineage>
</organism>
<dbReference type="SUPFAM" id="SSF53474">
    <property type="entry name" value="alpha/beta-Hydrolases"/>
    <property type="match status" value="1"/>
</dbReference>
<feature type="region of interest" description="Disordered" evidence="35">
    <location>
        <begin position="381"/>
        <end position="400"/>
    </location>
</feature>
<comment type="catalytic activity">
    <reaction evidence="28">
        <text>1-octadecanoyl-2-hexanoyl-sn-glycero-3-phosphocholine + H2O = hexanoate + 1-octadecanoyl-sn-glycero-3-phosphocholine + H(+)</text>
        <dbReference type="Rhea" id="RHEA:54464"/>
        <dbReference type="ChEBI" id="CHEBI:15377"/>
        <dbReference type="ChEBI" id="CHEBI:15378"/>
        <dbReference type="ChEBI" id="CHEBI:17120"/>
        <dbReference type="ChEBI" id="CHEBI:73858"/>
        <dbReference type="ChEBI" id="CHEBI:138212"/>
    </reaction>
    <physiologicalReaction direction="left-to-right" evidence="28">
        <dbReference type="Rhea" id="RHEA:54465"/>
    </physiologicalReaction>
</comment>
<comment type="catalytic activity">
    <reaction evidence="13">
        <text>a 1,2-diacyl-sn-glycero-3-phosphocholine + H2O = a 1-acyl-sn-glycero-3-phosphocholine + a fatty acid + H(+)</text>
        <dbReference type="Rhea" id="RHEA:15801"/>
        <dbReference type="ChEBI" id="CHEBI:15377"/>
        <dbReference type="ChEBI" id="CHEBI:15378"/>
        <dbReference type="ChEBI" id="CHEBI:28868"/>
        <dbReference type="ChEBI" id="CHEBI:57643"/>
        <dbReference type="ChEBI" id="CHEBI:58168"/>
        <dbReference type="EC" id="3.1.1.4"/>
    </reaction>
    <physiologicalReaction direction="left-to-right" evidence="13">
        <dbReference type="Rhea" id="RHEA:15802"/>
    </physiologicalReaction>
</comment>
<evidence type="ECO:0000256" key="23">
    <source>
        <dbReference type="ARBA" id="ARBA00050674"/>
    </source>
</evidence>
<comment type="catalytic activity">
    <reaction evidence="23">
        <text>1-octadecanoyl-2-pentanoyl-sn-glycero-3-phosphocholine + H2O = pentanoate + 1-octadecanoyl-sn-glycero-3-phosphocholine + H(+)</text>
        <dbReference type="Rhea" id="RHEA:54460"/>
        <dbReference type="ChEBI" id="CHEBI:15377"/>
        <dbReference type="ChEBI" id="CHEBI:15378"/>
        <dbReference type="ChEBI" id="CHEBI:31011"/>
        <dbReference type="ChEBI" id="CHEBI:73858"/>
        <dbReference type="ChEBI" id="CHEBI:138211"/>
    </reaction>
    <physiologicalReaction direction="left-to-right" evidence="23">
        <dbReference type="Rhea" id="RHEA:54461"/>
    </physiologicalReaction>
</comment>
<comment type="similarity">
    <text evidence="2">Belongs to the AB hydrolase superfamily. AB hydrolase 4 family.</text>
</comment>
<evidence type="ECO:0000256" key="18">
    <source>
        <dbReference type="ARBA" id="ARBA00048471"/>
    </source>
</evidence>
<feature type="non-terminal residue" evidence="37">
    <location>
        <position position="1"/>
    </location>
</feature>
<evidence type="ECO:0000313" key="38">
    <source>
        <dbReference type="Proteomes" id="UP000250572"/>
    </source>
</evidence>
<feature type="non-terminal residue" evidence="37">
    <location>
        <position position="814"/>
    </location>
</feature>
<name>A0A315VQJ8_GAMAF</name>
<comment type="catalytic activity">
    <reaction evidence="25">
        <text>1-tetradecanoyl-2-(9Z,12Z-octadecadienoyl)-sn-glycero-3-phosphocholine + H2O = 1-tetradecanoyl-sn-glycero-3-phosphocholine + (9Z,12Z)-octadecadienoate + H(+)</text>
        <dbReference type="Rhea" id="RHEA:54392"/>
        <dbReference type="ChEBI" id="CHEBI:15377"/>
        <dbReference type="ChEBI" id="CHEBI:15378"/>
        <dbReference type="ChEBI" id="CHEBI:30245"/>
        <dbReference type="ChEBI" id="CHEBI:64489"/>
        <dbReference type="ChEBI" id="CHEBI:86094"/>
    </reaction>
    <physiologicalReaction direction="left-to-right" evidence="25">
        <dbReference type="Rhea" id="RHEA:54393"/>
    </physiologicalReaction>
</comment>
<evidence type="ECO:0000256" key="3">
    <source>
        <dbReference type="ARBA" id="ARBA00013179"/>
    </source>
</evidence>
<dbReference type="EMBL" id="NHOQ01001318">
    <property type="protein sequence ID" value="PWA25383.1"/>
    <property type="molecule type" value="Genomic_DNA"/>
</dbReference>
<comment type="catalytic activity">
    <reaction evidence="31">
        <text>1,2-ditetradecanoyl-sn-glycero-3-phosphocholine + H2O = 2-tetradecanoyl-sn-glycero-3-phosphocholine + tetradecanoate + H(+)</text>
        <dbReference type="Rhea" id="RHEA:54404"/>
        <dbReference type="ChEBI" id="CHEBI:15377"/>
        <dbReference type="ChEBI" id="CHEBI:15378"/>
        <dbReference type="ChEBI" id="CHEBI:30807"/>
        <dbReference type="ChEBI" id="CHEBI:45240"/>
        <dbReference type="ChEBI" id="CHEBI:131738"/>
    </reaction>
    <physiologicalReaction direction="left-to-right" evidence="31">
        <dbReference type="Rhea" id="RHEA:54405"/>
    </physiologicalReaction>
</comment>
<reference evidence="37 38" key="1">
    <citation type="journal article" date="2018" name="G3 (Bethesda)">
        <title>A High-Quality Reference Genome for the Invasive Mosquitofish Gambusia affinis Using a Chicago Library.</title>
        <authorList>
            <person name="Hoffberg S.L."/>
            <person name="Troendle N.J."/>
            <person name="Glenn T.C."/>
            <person name="Mahmud O."/>
            <person name="Louha S."/>
            <person name="Chalopin D."/>
            <person name="Bennetzen J.L."/>
            <person name="Mauricio R."/>
        </authorList>
    </citation>
    <scope>NUCLEOTIDE SEQUENCE [LARGE SCALE GENOMIC DNA]</scope>
    <source>
        <strain evidence="37">NE01/NJP1002.9</strain>
        <tissue evidence="37">Muscle</tissue>
    </source>
</reference>
<dbReference type="GO" id="GO:0004623">
    <property type="term" value="F:phospholipase A2 activity"/>
    <property type="evidence" value="ECO:0007669"/>
    <property type="project" value="UniProtKB-EC"/>
</dbReference>
<dbReference type="STRING" id="33528.ENSGAFP00000031899"/>
<comment type="catalytic activity">
    <reaction evidence="16">
        <text>1-hexadecanoyl-2-(5-oxopentanoyl)-sn-glycero-3-phosphocholine + H2O = 5-oxopentanoate + 1-hexadecanoyl-sn-glycero-3-phosphocholine + H(+)</text>
        <dbReference type="Rhea" id="RHEA:40483"/>
        <dbReference type="ChEBI" id="CHEBI:15377"/>
        <dbReference type="ChEBI" id="CHEBI:15378"/>
        <dbReference type="ChEBI" id="CHEBI:16120"/>
        <dbReference type="ChEBI" id="CHEBI:72998"/>
        <dbReference type="ChEBI" id="CHEBI:77890"/>
    </reaction>
    <physiologicalReaction direction="left-to-right" evidence="16">
        <dbReference type="Rhea" id="RHEA:40484"/>
    </physiologicalReaction>
</comment>
<evidence type="ECO:0000256" key="9">
    <source>
        <dbReference type="ARBA" id="ARBA00022989"/>
    </source>
</evidence>
<dbReference type="GO" id="GO:0046470">
    <property type="term" value="P:phosphatidylcholine metabolic process"/>
    <property type="evidence" value="ECO:0007669"/>
    <property type="project" value="TreeGrafter"/>
</dbReference>
<comment type="catalytic activity">
    <reaction evidence="19">
        <text>1,2-ditetradecanoyl-sn-glycero-3-phosphocholine + H2O = 1-tetradecanoyl-sn-glycero-3-phosphocholine + tetradecanoate + H(+)</text>
        <dbReference type="Rhea" id="RHEA:54456"/>
        <dbReference type="ChEBI" id="CHEBI:15377"/>
        <dbReference type="ChEBI" id="CHEBI:15378"/>
        <dbReference type="ChEBI" id="CHEBI:30807"/>
        <dbReference type="ChEBI" id="CHEBI:45240"/>
        <dbReference type="ChEBI" id="CHEBI:64489"/>
    </reaction>
    <physiologicalReaction direction="left-to-right" evidence="19">
        <dbReference type="Rhea" id="RHEA:54457"/>
    </physiologicalReaction>
</comment>
<comment type="catalytic activity">
    <reaction evidence="22">
        <text>1-O-hexadecyl-2-nonadioyl-sn-glycero-3-phosphocholine + H2O = nonanedioate + 1-O-hexadecyl-sn-glycero-3-phosphocholine + H(+)</text>
        <dbReference type="Rhea" id="RHEA:54552"/>
        <dbReference type="ChEBI" id="CHEBI:15377"/>
        <dbReference type="ChEBI" id="CHEBI:15378"/>
        <dbReference type="ChEBI" id="CHEBI:64496"/>
        <dbReference type="ChEBI" id="CHEBI:78208"/>
        <dbReference type="ChEBI" id="CHEBI:138269"/>
    </reaction>
    <physiologicalReaction direction="left-to-right" evidence="22">
        <dbReference type="Rhea" id="RHEA:54553"/>
    </physiologicalReaction>
</comment>
<comment type="caution">
    <text evidence="37">The sequence shown here is derived from an EMBL/GenBank/DDBJ whole genome shotgun (WGS) entry which is preliminary data.</text>
</comment>
<dbReference type="PANTHER" id="PTHR10794:SF50">
    <property type="entry name" value="PHOSPHOLIPASE ABHD3"/>
    <property type="match status" value="1"/>
</dbReference>
<evidence type="ECO:0000256" key="27">
    <source>
        <dbReference type="ARBA" id="ARBA00052144"/>
    </source>
</evidence>
<evidence type="ECO:0000256" key="7">
    <source>
        <dbReference type="ARBA" id="ARBA00022801"/>
    </source>
</evidence>
<dbReference type="Proteomes" id="UP000250572">
    <property type="component" value="Unassembled WGS sequence"/>
</dbReference>
<evidence type="ECO:0000256" key="16">
    <source>
        <dbReference type="ARBA" id="ARBA00047611"/>
    </source>
</evidence>
<accession>A0A315VQJ8</accession>
<evidence type="ECO:0000256" key="11">
    <source>
        <dbReference type="ARBA" id="ARBA00023136"/>
    </source>
</evidence>
<dbReference type="EC" id="3.1.1.4" evidence="4"/>
<dbReference type="GO" id="GO:0008970">
    <property type="term" value="F:phospholipase A1 activity"/>
    <property type="evidence" value="ECO:0007669"/>
    <property type="project" value="UniProtKB-EC"/>
</dbReference>
<dbReference type="InterPro" id="IPR000073">
    <property type="entry name" value="AB_hydrolase_1"/>
</dbReference>
<keyword evidence="11" id="KW-0472">Membrane</keyword>
<comment type="catalytic activity">
    <reaction evidence="27">
        <text>1-tetradecanoyl-2-(9Z,12Z-octadecadienoyl)-sn-glycero-3-phosphocholine + H2O = 2-(9Z,12Z-octadecadienoyl)-sn-glycero-3-phosphocholine + tetradecanoate + H(+)</text>
        <dbReference type="Rhea" id="RHEA:54388"/>
        <dbReference type="ChEBI" id="CHEBI:15377"/>
        <dbReference type="ChEBI" id="CHEBI:15378"/>
        <dbReference type="ChEBI" id="CHEBI:30807"/>
        <dbReference type="ChEBI" id="CHEBI:76084"/>
        <dbReference type="ChEBI" id="CHEBI:86094"/>
    </reaction>
    <physiologicalReaction direction="left-to-right" evidence="27">
        <dbReference type="Rhea" id="RHEA:54389"/>
    </physiologicalReaction>
</comment>
<comment type="subcellular location">
    <subcellularLocation>
        <location evidence="1">Membrane</location>
        <topology evidence="1">Single-pass type II membrane protein</topology>
    </subcellularLocation>
</comment>
<keyword evidence="8" id="KW-0735">Signal-anchor</keyword>
<evidence type="ECO:0000256" key="20">
    <source>
        <dbReference type="ARBA" id="ARBA00050182"/>
    </source>
</evidence>
<dbReference type="EC" id="3.1.1.32" evidence="3"/>
<dbReference type="InterPro" id="IPR029058">
    <property type="entry name" value="AB_hydrolase_fold"/>
</dbReference>
<dbReference type="InterPro" id="IPR000952">
    <property type="entry name" value="AB_hydrolase_4_CS"/>
</dbReference>
<comment type="catalytic activity">
    <reaction evidence="26">
        <text>1-octadecanoyl-2-acetyl-sn-glycero-3-phosphocholine + H2O = 1-octadecanoyl-sn-glycero-3-phosphocholine + acetate + H(+)</text>
        <dbReference type="Rhea" id="RHEA:54408"/>
        <dbReference type="ChEBI" id="CHEBI:15377"/>
        <dbReference type="ChEBI" id="CHEBI:15378"/>
        <dbReference type="ChEBI" id="CHEBI:30089"/>
        <dbReference type="ChEBI" id="CHEBI:73858"/>
        <dbReference type="ChEBI" id="CHEBI:75220"/>
    </reaction>
    <physiologicalReaction direction="left-to-right" evidence="26">
        <dbReference type="Rhea" id="RHEA:54409"/>
    </physiologicalReaction>
</comment>
<dbReference type="GO" id="GO:0008126">
    <property type="term" value="F:acetylesterase activity"/>
    <property type="evidence" value="ECO:0007669"/>
    <property type="project" value="TreeGrafter"/>
</dbReference>
<evidence type="ECO:0000256" key="19">
    <source>
        <dbReference type="ARBA" id="ARBA00050145"/>
    </source>
</evidence>
<evidence type="ECO:0000256" key="30">
    <source>
        <dbReference type="ARBA" id="ARBA00052808"/>
    </source>
</evidence>
<dbReference type="GO" id="GO:0047372">
    <property type="term" value="F:monoacylglycerol lipase activity"/>
    <property type="evidence" value="ECO:0007669"/>
    <property type="project" value="TreeGrafter"/>
</dbReference>
<comment type="catalytic activity">
    <reaction evidence="15">
        <text>a 1,2-diacyl-sn-glycero-3-phosphocholine + H2O = a 2-acyl-sn-glycero-3-phosphocholine + a fatty acid + H(+)</text>
        <dbReference type="Rhea" id="RHEA:18689"/>
        <dbReference type="ChEBI" id="CHEBI:15377"/>
        <dbReference type="ChEBI" id="CHEBI:15378"/>
        <dbReference type="ChEBI" id="CHEBI:28868"/>
        <dbReference type="ChEBI" id="CHEBI:57643"/>
        <dbReference type="ChEBI" id="CHEBI:57875"/>
        <dbReference type="EC" id="3.1.1.32"/>
    </reaction>
    <physiologicalReaction direction="left-to-right" evidence="15">
        <dbReference type="Rhea" id="RHEA:18690"/>
    </physiologicalReaction>
</comment>
<evidence type="ECO:0000256" key="25">
    <source>
        <dbReference type="ARBA" id="ARBA00051705"/>
    </source>
</evidence>
<dbReference type="Gene3D" id="3.40.50.1820">
    <property type="entry name" value="alpha/beta hydrolase"/>
    <property type="match status" value="1"/>
</dbReference>
<evidence type="ECO:0000256" key="24">
    <source>
        <dbReference type="ARBA" id="ARBA00051164"/>
    </source>
</evidence>
<evidence type="ECO:0000256" key="17">
    <source>
        <dbReference type="ARBA" id="ARBA00048288"/>
    </source>
</evidence>
<evidence type="ECO:0000313" key="37">
    <source>
        <dbReference type="EMBL" id="PWA25383.1"/>
    </source>
</evidence>
<evidence type="ECO:0000256" key="6">
    <source>
        <dbReference type="ARBA" id="ARBA00022692"/>
    </source>
</evidence>
<keyword evidence="38" id="KW-1185">Reference proteome</keyword>
<keyword evidence="6" id="KW-0812">Transmembrane</keyword>
<evidence type="ECO:0000256" key="29">
    <source>
        <dbReference type="ARBA" id="ARBA00052747"/>
    </source>
</evidence>
<comment type="catalytic activity">
    <reaction evidence="24">
        <text>1-tetradecanoyl-2-(5Z,8Z,11Z,14Z-eicosatetraenoyl)-sn-glycero-3-phosphocholine + H2O = 2-(5Z,8Z,11Z,14Z)-eicosatetraenoyl-sn-glycero-3-phosphocholine + tetradecanoate + H(+)</text>
        <dbReference type="Rhea" id="RHEA:54396"/>
        <dbReference type="ChEBI" id="CHEBI:15377"/>
        <dbReference type="ChEBI" id="CHEBI:15378"/>
        <dbReference type="ChEBI" id="CHEBI:30807"/>
        <dbReference type="ChEBI" id="CHEBI:76079"/>
        <dbReference type="ChEBI" id="CHEBI:86102"/>
    </reaction>
    <physiologicalReaction direction="left-to-right" evidence="24">
        <dbReference type="Rhea" id="RHEA:54397"/>
    </physiologicalReaction>
</comment>
<dbReference type="GO" id="GO:0051792">
    <property type="term" value="P:medium-chain fatty acid biosynthetic process"/>
    <property type="evidence" value="ECO:0007669"/>
    <property type="project" value="TreeGrafter"/>
</dbReference>
<dbReference type="PANTHER" id="PTHR10794">
    <property type="entry name" value="ABHYDROLASE DOMAIN-CONTAINING PROTEIN"/>
    <property type="match status" value="1"/>
</dbReference>
<dbReference type="GO" id="GO:0016020">
    <property type="term" value="C:membrane"/>
    <property type="evidence" value="ECO:0007669"/>
    <property type="project" value="UniProtKB-SubCell"/>
</dbReference>
<evidence type="ECO:0000256" key="15">
    <source>
        <dbReference type="ARBA" id="ARBA00036688"/>
    </source>
</evidence>
<evidence type="ECO:0000256" key="26">
    <source>
        <dbReference type="ARBA" id="ARBA00052087"/>
    </source>
</evidence>